<sequence length="290" mass="31476">MLIASAGVKIMESQLLWEFIAFLKARWSARSRVDQRRRRLRQLVAMVRAVADAAECRAAVRDGSLSAWLHVLRAEALRGQQVLEAPGCDAAAIAGSARHFLAGLRALLACSAEVDRLTDAVEELERLAGPGGDLDMFVKVLRLEAARADEMEVDGDARDGAPDRREEGSSSRASSVAAGLPAPCGKRKRAACSSGADGGSASRGQVDNAVQLPKRRVLAWMRPHQWLPAGFGGLFVAPREPPAPLPVSRSHRARAVAKAMSRVRRRIGKPTRRRQQHQQSLGQHLSRISL</sequence>
<gene>
    <name evidence="2" type="ORF">C2845_PM08G04490</name>
</gene>
<feature type="region of interest" description="Disordered" evidence="1">
    <location>
        <begin position="265"/>
        <end position="290"/>
    </location>
</feature>
<evidence type="ECO:0000313" key="2">
    <source>
        <dbReference type="EMBL" id="RLM93627.1"/>
    </source>
</evidence>
<feature type="compositionally biased region" description="Basic residues" evidence="1">
    <location>
        <begin position="265"/>
        <end position="276"/>
    </location>
</feature>
<dbReference type="OrthoDB" id="653969at2759"/>
<evidence type="ECO:0008006" key="4">
    <source>
        <dbReference type="Google" id="ProtNLM"/>
    </source>
</evidence>
<dbReference type="EMBL" id="PQIB02000010">
    <property type="protein sequence ID" value="RLM93627.1"/>
    <property type="molecule type" value="Genomic_DNA"/>
</dbReference>
<feature type="compositionally biased region" description="Basic and acidic residues" evidence="1">
    <location>
        <begin position="152"/>
        <end position="169"/>
    </location>
</feature>
<proteinExistence type="predicted"/>
<evidence type="ECO:0000256" key="1">
    <source>
        <dbReference type="SAM" id="MobiDB-lite"/>
    </source>
</evidence>
<feature type="compositionally biased region" description="Low complexity" evidence="1">
    <location>
        <begin position="277"/>
        <end position="290"/>
    </location>
</feature>
<feature type="region of interest" description="Disordered" evidence="1">
    <location>
        <begin position="152"/>
        <end position="207"/>
    </location>
</feature>
<comment type="caution">
    <text evidence="2">The sequence shown here is derived from an EMBL/GenBank/DDBJ whole genome shotgun (WGS) entry which is preliminary data.</text>
</comment>
<feature type="compositionally biased region" description="Low complexity" evidence="1">
    <location>
        <begin position="191"/>
        <end position="204"/>
    </location>
</feature>
<accession>A0A3L6R5G4</accession>
<reference evidence="3" key="1">
    <citation type="journal article" date="2019" name="Nat. Commun.">
        <title>The genome of broomcorn millet.</title>
        <authorList>
            <person name="Zou C."/>
            <person name="Miki D."/>
            <person name="Li D."/>
            <person name="Tang Q."/>
            <person name="Xiao L."/>
            <person name="Rajput S."/>
            <person name="Deng P."/>
            <person name="Jia W."/>
            <person name="Huang R."/>
            <person name="Zhang M."/>
            <person name="Sun Y."/>
            <person name="Hu J."/>
            <person name="Fu X."/>
            <person name="Schnable P.S."/>
            <person name="Li F."/>
            <person name="Zhang H."/>
            <person name="Feng B."/>
            <person name="Zhu X."/>
            <person name="Liu R."/>
            <person name="Schnable J.C."/>
            <person name="Zhu J.-K."/>
            <person name="Zhang H."/>
        </authorList>
    </citation>
    <scope>NUCLEOTIDE SEQUENCE [LARGE SCALE GENOMIC DNA]</scope>
</reference>
<feature type="compositionally biased region" description="Low complexity" evidence="1">
    <location>
        <begin position="170"/>
        <end position="179"/>
    </location>
</feature>
<keyword evidence="3" id="KW-1185">Reference proteome</keyword>
<dbReference type="AlphaFoldDB" id="A0A3L6R5G4"/>
<protein>
    <recommendedName>
        <fullName evidence="4">Rx N-terminal domain-containing protein</fullName>
    </recommendedName>
</protein>
<dbReference type="Proteomes" id="UP000275267">
    <property type="component" value="Unassembled WGS sequence"/>
</dbReference>
<organism evidence="2 3">
    <name type="scientific">Panicum miliaceum</name>
    <name type="common">Proso millet</name>
    <name type="synonym">Broomcorn millet</name>
    <dbReference type="NCBI Taxonomy" id="4540"/>
    <lineage>
        <taxon>Eukaryota</taxon>
        <taxon>Viridiplantae</taxon>
        <taxon>Streptophyta</taxon>
        <taxon>Embryophyta</taxon>
        <taxon>Tracheophyta</taxon>
        <taxon>Spermatophyta</taxon>
        <taxon>Magnoliopsida</taxon>
        <taxon>Liliopsida</taxon>
        <taxon>Poales</taxon>
        <taxon>Poaceae</taxon>
        <taxon>PACMAD clade</taxon>
        <taxon>Panicoideae</taxon>
        <taxon>Panicodae</taxon>
        <taxon>Paniceae</taxon>
        <taxon>Panicinae</taxon>
        <taxon>Panicum</taxon>
        <taxon>Panicum sect. Panicum</taxon>
    </lineage>
</organism>
<name>A0A3L6R5G4_PANMI</name>
<evidence type="ECO:0000313" key="3">
    <source>
        <dbReference type="Proteomes" id="UP000275267"/>
    </source>
</evidence>